<dbReference type="InParanoid" id="G4TBH8"/>
<dbReference type="Proteomes" id="UP000007148">
    <property type="component" value="Unassembled WGS sequence"/>
</dbReference>
<dbReference type="GO" id="GO:0033192">
    <property type="term" value="F:calmodulin-dependent protein phosphatase activity"/>
    <property type="evidence" value="ECO:0007669"/>
    <property type="project" value="InterPro"/>
</dbReference>
<dbReference type="InterPro" id="IPR004843">
    <property type="entry name" value="Calcineurin-like_PHP"/>
</dbReference>
<evidence type="ECO:0000259" key="3">
    <source>
        <dbReference type="PROSITE" id="PS00125"/>
    </source>
</evidence>
<dbReference type="HOGENOM" id="CLU_004962_6_0_1"/>
<dbReference type="Pfam" id="PF00149">
    <property type="entry name" value="Metallophos"/>
    <property type="match status" value="1"/>
</dbReference>
<sequence length="610" mass="68712">MPEDQVTPATLILSESQLVEHYGVTDLTQRVCKEIRPPDGIASDEDFYRQDNGIPIPNVSFLRLHFYQEGRLTEDQVLFLLRRVGDIFKTERNVLYLSAPITIVGDIHGQYYDLVNFMTSSFGGNPLKTDYLFLGDYVDRGYFSVECLLWLFALKLVKPNGINMLRGNHESKHLTNYFTFRIECTRKYSERIYDAFLEVFKTMPLAAVVDDRFFCVHGGIGPDLESVSDIDKINRFAEVPTKGLFCDLLWADPCPPGSEFPGGPLFLENSVRGCSYYYSYEAVCKFLKANGLSSIIRGHEAQKEGYSMFKYTSENYPSVITIFSAPNYCDIYGNKGAVMTWSGTKMLFKWFYHSPHPFYLPNLADAFTWSLPFVSEKALDMLQAIMNVFEDEQVDTEAATTGLPIGKKGLVMSHIYDLLRQTGPEGASEFRSLPVELTNNLGSAASAVPQLIPDFEHARTSDILNERLPPILVPASEAKEFFARKGVYSLKRSSTQLSRKVSVGTTQSSSPSTRKRAAEVNLALVRQAADLIAKDEVKRRVAAGVPVPSRPRGKLRSRSQEPPTQVEVDIEKSKYERLLAVIDQLRALRECADSAQEMANVLRLVNEEEE</sequence>
<feature type="domain" description="Serine/threonine specific protein phosphatases" evidence="3">
    <location>
        <begin position="165"/>
        <end position="170"/>
    </location>
</feature>
<dbReference type="InterPro" id="IPR006186">
    <property type="entry name" value="Ser/Thr-sp_prot-phosphatase"/>
</dbReference>
<dbReference type="Gene3D" id="3.60.21.10">
    <property type="match status" value="1"/>
</dbReference>
<evidence type="ECO:0000313" key="4">
    <source>
        <dbReference type="EMBL" id="CCA68662.1"/>
    </source>
</evidence>
<evidence type="ECO:0000256" key="2">
    <source>
        <dbReference type="SAM" id="MobiDB-lite"/>
    </source>
</evidence>
<accession>G4TBH8</accession>
<dbReference type="PANTHER" id="PTHR45673">
    <property type="entry name" value="SERINE/THREONINE-PROTEIN PHOSPHATASE 2B CATALYTIC SUBUNIT 1-RELATED"/>
    <property type="match status" value="1"/>
</dbReference>
<dbReference type="EC" id="3.1.3.16" evidence="1"/>
<gene>
    <name evidence="4" type="ORF">PIIN_02527</name>
</gene>
<reference evidence="4 5" key="1">
    <citation type="journal article" date="2011" name="PLoS Pathog.">
        <title>Endophytic Life Strategies Decoded by Genome and Transcriptome Analyses of the Mutualistic Root Symbiont Piriformospora indica.</title>
        <authorList>
            <person name="Zuccaro A."/>
            <person name="Lahrmann U."/>
            <person name="Guldener U."/>
            <person name="Langen G."/>
            <person name="Pfiffi S."/>
            <person name="Biedenkopf D."/>
            <person name="Wong P."/>
            <person name="Samans B."/>
            <person name="Grimm C."/>
            <person name="Basiewicz M."/>
            <person name="Murat C."/>
            <person name="Martin F."/>
            <person name="Kogel K.H."/>
        </authorList>
    </citation>
    <scope>NUCLEOTIDE SEQUENCE [LARGE SCALE GENOMIC DNA]</scope>
    <source>
        <strain evidence="4 5">DSM 11827</strain>
    </source>
</reference>
<dbReference type="InterPro" id="IPR029052">
    <property type="entry name" value="Metallo-depent_PP-like"/>
</dbReference>
<comment type="catalytic activity">
    <reaction evidence="1">
        <text>O-phospho-L-threonyl-[protein] + H2O = L-threonyl-[protein] + phosphate</text>
        <dbReference type="Rhea" id="RHEA:47004"/>
        <dbReference type="Rhea" id="RHEA-COMP:11060"/>
        <dbReference type="Rhea" id="RHEA-COMP:11605"/>
        <dbReference type="ChEBI" id="CHEBI:15377"/>
        <dbReference type="ChEBI" id="CHEBI:30013"/>
        <dbReference type="ChEBI" id="CHEBI:43474"/>
        <dbReference type="ChEBI" id="CHEBI:61977"/>
        <dbReference type="EC" id="3.1.3.16"/>
    </reaction>
</comment>
<dbReference type="PROSITE" id="PS00125">
    <property type="entry name" value="SER_THR_PHOSPHATASE"/>
    <property type="match status" value="1"/>
</dbReference>
<dbReference type="SUPFAM" id="SSF56300">
    <property type="entry name" value="Metallo-dependent phosphatases"/>
    <property type="match status" value="1"/>
</dbReference>
<name>G4TBH8_SERID</name>
<dbReference type="GO" id="GO:0097720">
    <property type="term" value="P:calcineurin-mediated signaling"/>
    <property type="evidence" value="ECO:0007669"/>
    <property type="project" value="InterPro"/>
</dbReference>
<dbReference type="OrthoDB" id="5593063at2759"/>
<protein>
    <recommendedName>
        <fullName evidence="1">Serine/threonine-protein phosphatase</fullName>
        <ecNumber evidence="1">3.1.3.16</ecNumber>
    </recommendedName>
</protein>
<dbReference type="InterPro" id="IPR043360">
    <property type="entry name" value="PP2B"/>
</dbReference>
<dbReference type="AlphaFoldDB" id="G4TBH8"/>
<feature type="region of interest" description="Disordered" evidence="2">
    <location>
        <begin position="544"/>
        <end position="565"/>
    </location>
</feature>
<dbReference type="STRING" id="1109443.G4TBH8"/>
<comment type="caution">
    <text evidence="4">The sequence shown here is derived from an EMBL/GenBank/DDBJ whole genome shotgun (WGS) entry which is preliminary data.</text>
</comment>
<evidence type="ECO:0000313" key="5">
    <source>
        <dbReference type="Proteomes" id="UP000007148"/>
    </source>
</evidence>
<keyword evidence="1" id="KW-0378">Hydrolase</keyword>
<organism evidence="4 5">
    <name type="scientific">Serendipita indica (strain DSM 11827)</name>
    <name type="common">Root endophyte fungus</name>
    <name type="synonym">Piriformospora indica</name>
    <dbReference type="NCBI Taxonomy" id="1109443"/>
    <lineage>
        <taxon>Eukaryota</taxon>
        <taxon>Fungi</taxon>
        <taxon>Dikarya</taxon>
        <taxon>Basidiomycota</taxon>
        <taxon>Agaricomycotina</taxon>
        <taxon>Agaricomycetes</taxon>
        <taxon>Sebacinales</taxon>
        <taxon>Serendipitaceae</taxon>
        <taxon>Serendipita</taxon>
    </lineage>
</organism>
<dbReference type="EMBL" id="CAFZ01000037">
    <property type="protein sequence ID" value="CCA68662.1"/>
    <property type="molecule type" value="Genomic_DNA"/>
</dbReference>
<dbReference type="SMART" id="SM00156">
    <property type="entry name" value="PP2Ac"/>
    <property type="match status" value="1"/>
</dbReference>
<keyword evidence="5" id="KW-1185">Reference proteome</keyword>
<dbReference type="eggNOG" id="KOG0375">
    <property type="taxonomic scope" value="Eukaryota"/>
</dbReference>
<evidence type="ECO:0000256" key="1">
    <source>
        <dbReference type="RuleBase" id="RU004273"/>
    </source>
</evidence>
<comment type="similarity">
    <text evidence="1">Belongs to the PPP phosphatase family.</text>
</comment>
<dbReference type="PRINTS" id="PR00114">
    <property type="entry name" value="STPHPHTASE"/>
</dbReference>
<proteinExistence type="inferred from homology"/>